<feature type="transmembrane region" description="Helical" evidence="9">
    <location>
        <begin position="1550"/>
        <end position="1568"/>
    </location>
</feature>
<dbReference type="InterPro" id="IPR011701">
    <property type="entry name" value="MFS"/>
</dbReference>
<dbReference type="InterPro" id="IPR015943">
    <property type="entry name" value="WD40/YVTN_repeat-like_dom_sf"/>
</dbReference>
<dbReference type="InterPro" id="IPR005829">
    <property type="entry name" value="Sugar_transporter_CS"/>
</dbReference>
<dbReference type="InterPro" id="IPR007319">
    <property type="entry name" value="WDR36/Utp21_C"/>
</dbReference>
<dbReference type="InterPro" id="IPR001680">
    <property type="entry name" value="WD40_rpt"/>
</dbReference>
<keyword evidence="3 9" id="KW-0812">Transmembrane</keyword>
<keyword evidence="5 9" id="KW-1133">Transmembrane helix</keyword>
<dbReference type="InterPro" id="IPR019775">
    <property type="entry name" value="WD40_repeat_CS"/>
</dbReference>
<dbReference type="PROSITE" id="PS50294">
    <property type="entry name" value="WD_REPEATS_REGION"/>
    <property type="match status" value="1"/>
</dbReference>
<dbReference type="PANTHER" id="PTHR22840">
    <property type="entry name" value="WD REPEAT-CONTAINING PROTEIN 36"/>
    <property type="match status" value="1"/>
</dbReference>
<sequence>MPHSEQGGPLAKRQKLSASSKSNSQGQQSRIFAPYRTIGLVSPTNVPFTTVPLGKTTFQLTTSVGRSLQTYDLRRGLNLVFITRPQTPFDITATCAWRQKVFAAFGDPGNGEGQGIWVFQRGKRLAELELPLDLQEPIKQVLVSGSWIIASCLTRIEVWKTETLEHYTTLFTMAANKGDNEITGGISTMPTYLNKIFAGRRDGWVELWNVSTGKLIYTILPPSPDCGAVTCLQPSPALSLMGIAYSNGPVIIQNILTDKTVLNVNAGTEDAPVTAITFRTDGQGAGHDGRKDGVMATATSSSGDITFWDLNKGGRVMGVLRSAHNPPSRDGPTIRGGVSKIEFLAGQPVIVTSGRDNSLKSWIFDETPFSPIPRILHSRSGHAAPVTSLQFLPSDFDGADAGNKWLLSAGQDRSLWGWSLRRDGQSTEISQGNIRKKAKKFGILANDVLKNGPTTSLDDLKAPEITCIACSLNRDGGMGAIPGKQAMWQKSQDRKNKPSDAELSGMTGWESVVTAHKNDPYARTWFWGRKRAGRWAFPTTDKTDVSTVAISPCGTFAVLGSVGGGIDMYNLQSGLHRQKYPSTLTPAQARQARLQQLKQADSIMQLEARSATGFGPGVGRHTKAVTGIVVDSMNKQIISCSLDGKIKFWEFLTGRLAHEISWAPMTAITGCRYHAANDLIAFSCDDHSIRVVDIETKQTIREFWGCQGKINDFAFSNDGRWMIAASQDAIIRVWDLPTSHLIDAIRLEQPCTALAFSVTGEYLAAAAEGQLGVNVWTNKTLFTHVPTRQISEREIGHVSGPTTSGEGGQGLIDAAFEEEAPGDEDSVAAPLIDQLSTDMMTLSLVPRSRWQTLLHLDLIKKRNKPKEAPKLPEKAPFFLPSTTNSSGPKVDEVKTTDSETQGHSRITKFDRSTRSEEAFTSKLRAGAEGGDYNEFIEYLKSLSPSSADLELRSLSTSDTDDESNELLHFIQALTSRLKSRKDYELTQAWMTVFLRLHFDVILESDTLMAALQDWKKHQAEECDRLDNLVGYCSGVLLPGIGKMEAKGDEITAASSTQASRAASTRPATEVDHSDHNDDDQTRIDVEDGTALQRTKTHFGDRPECFKNTFQEVSFVFQATVATATASFLTGVGVIVTASIGRDLGMTQSEISWITASTSLVAGAFQLALGQLADLLGRKVMFVVGMGSFSAFVLLLAFAQNPFWMVILCGVLGLPSAMVVPPAIGILGAAYKTPSKRKNLAFSAFSAGNPLGFVFGLIVCGIASSISSWRAAYVFLCILWAVFTVHAVWAVPNVENFDRAPFRERVKALKHFDYVGTVLTIFGTGMFTAGLTLGPDNGWSSATVIALLVVGIVLLIVFVLWERVYPNPLMPPYIWKDRNFSLVIITILLGMMGFTASGFWIAFYMQSVQQLPTITVAVHLLPMAIAGLTWNIVAGHILHKVNNTLIMIGGSLCFLAASLLLASMKSDSSYWAFIFPALILNVAGADFNFNVANMYVMSSLPPHQQSLAGGIFNVVIRLSSTAVMGITTAVFSSVELTPEGMADPMLKYTRTFQACVALAAASVLFSPFLKLGTQGNAPKHPVESEKPELVVDNSEKNVAQEKEKEFS</sequence>
<dbReference type="InterPro" id="IPR059157">
    <property type="entry name" value="WDR36-Utp21_N"/>
</dbReference>
<feature type="compositionally biased region" description="Basic and acidic residues" evidence="8">
    <location>
        <begin position="1579"/>
        <end position="1606"/>
    </location>
</feature>
<evidence type="ECO:0000256" key="1">
    <source>
        <dbReference type="ARBA" id="ARBA00004141"/>
    </source>
</evidence>
<accession>A0ABR2XX98</accession>
<protein>
    <submittedName>
        <fullName evidence="11">Utp21 specific WD40 associated putative domain-containing protein</fullName>
    </submittedName>
</protein>
<dbReference type="InterPro" id="IPR011047">
    <property type="entry name" value="Quinoprotein_ADH-like_sf"/>
</dbReference>
<evidence type="ECO:0000256" key="2">
    <source>
        <dbReference type="ARBA" id="ARBA00022574"/>
    </source>
</evidence>
<feature type="repeat" description="WD" evidence="7">
    <location>
        <begin position="618"/>
        <end position="659"/>
    </location>
</feature>
<dbReference type="PROSITE" id="PS50082">
    <property type="entry name" value="WD_REPEATS_2"/>
    <property type="match status" value="2"/>
</dbReference>
<keyword evidence="6 9" id="KW-0472">Membrane</keyword>
<feature type="transmembrane region" description="Helical" evidence="9">
    <location>
        <begin position="1179"/>
        <end position="1197"/>
    </location>
</feature>
<evidence type="ECO:0000256" key="6">
    <source>
        <dbReference type="ARBA" id="ARBA00023136"/>
    </source>
</evidence>
<feature type="transmembrane region" description="Helical" evidence="9">
    <location>
        <begin position="1271"/>
        <end position="1290"/>
    </location>
</feature>
<dbReference type="SUPFAM" id="SSF50998">
    <property type="entry name" value="Quinoprotein alcohol dehydrogenase-like"/>
    <property type="match status" value="1"/>
</dbReference>
<feature type="repeat" description="WD" evidence="7">
    <location>
        <begin position="703"/>
        <end position="744"/>
    </location>
</feature>
<dbReference type="SMART" id="SM00320">
    <property type="entry name" value="WD40"/>
    <property type="match status" value="7"/>
</dbReference>
<evidence type="ECO:0000256" key="3">
    <source>
        <dbReference type="ARBA" id="ARBA00022692"/>
    </source>
</evidence>
<feature type="transmembrane region" description="Helical" evidence="9">
    <location>
        <begin position="1444"/>
        <end position="1463"/>
    </location>
</feature>
<comment type="caution">
    <text evidence="11">The sequence shown here is derived from an EMBL/GenBank/DDBJ whole genome shotgun (WGS) entry which is preliminary data.</text>
</comment>
<evidence type="ECO:0000256" key="7">
    <source>
        <dbReference type="PROSITE-ProRule" id="PRU00221"/>
    </source>
</evidence>
<evidence type="ECO:0000256" key="9">
    <source>
        <dbReference type="SAM" id="Phobius"/>
    </source>
</evidence>
<reference evidence="11 12" key="1">
    <citation type="submission" date="2024-02" db="EMBL/GenBank/DDBJ databases">
        <title>First draft genome assembly of two strains of Seiridium cardinale.</title>
        <authorList>
            <person name="Emiliani G."/>
            <person name="Scali E."/>
        </authorList>
    </citation>
    <scope>NUCLEOTIDE SEQUENCE [LARGE SCALE GENOMIC DNA]</scope>
    <source>
        <strain evidence="11 12">BM-138-000479</strain>
    </source>
</reference>
<dbReference type="Pfam" id="PF04192">
    <property type="entry name" value="Utp21"/>
    <property type="match status" value="1"/>
</dbReference>
<evidence type="ECO:0000259" key="10">
    <source>
        <dbReference type="PROSITE" id="PS50850"/>
    </source>
</evidence>
<dbReference type="Gene3D" id="1.20.1250.20">
    <property type="entry name" value="MFS general substrate transporter like domains"/>
    <property type="match status" value="2"/>
</dbReference>
<dbReference type="InterPro" id="IPR020846">
    <property type="entry name" value="MFS_dom"/>
</dbReference>
<evidence type="ECO:0000313" key="12">
    <source>
        <dbReference type="Proteomes" id="UP001465668"/>
    </source>
</evidence>
<dbReference type="Gene3D" id="2.130.10.10">
    <property type="entry name" value="YVTN repeat-like/Quinoprotein amine dehydrogenase"/>
    <property type="match status" value="2"/>
</dbReference>
<feature type="compositionally biased region" description="Basic and acidic residues" evidence="8">
    <location>
        <begin position="889"/>
        <end position="911"/>
    </location>
</feature>
<feature type="region of interest" description="Disordered" evidence="8">
    <location>
        <begin position="1"/>
        <end position="28"/>
    </location>
</feature>
<dbReference type="PANTHER" id="PTHR22840:SF12">
    <property type="entry name" value="WD REPEAT-CONTAINING PROTEIN 36"/>
    <property type="match status" value="1"/>
</dbReference>
<feature type="transmembrane region" description="Helical" evidence="9">
    <location>
        <begin position="1203"/>
        <end position="1227"/>
    </location>
</feature>
<dbReference type="SUPFAM" id="SSF50969">
    <property type="entry name" value="YVTN repeat-like/Quinoprotein amine dehydrogenase"/>
    <property type="match status" value="1"/>
</dbReference>
<evidence type="ECO:0000256" key="4">
    <source>
        <dbReference type="ARBA" id="ARBA00022737"/>
    </source>
</evidence>
<feature type="region of interest" description="Disordered" evidence="8">
    <location>
        <begin position="1051"/>
        <end position="1082"/>
    </location>
</feature>
<name>A0ABR2XX98_9PEZI</name>
<feature type="compositionally biased region" description="Basic and acidic residues" evidence="8">
    <location>
        <begin position="1068"/>
        <end position="1082"/>
    </location>
</feature>
<proteinExistence type="predicted"/>
<dbReference type="PROSITE" id="PS50850">
    <property type="entry name" value="MFS"/>
    <property type="match status" value="1"/>
</dbReference>
<feature type="transmembrane region" description="Helical" evidence="9">
    <location>
        <begin position="1381"/>
        <end position="1404"/>
    </location>
</feature>
<dbReference type="Pfam" id="PF25168">
    <property type="entry name" value="Beta-prop_WDR36-Utp21_2nd"/>
    <property type="match status" value="1"/>
</dbReference>
<feature type="region of interest" description="Disordered" evidence="8">
    <location>
        <begin position="865"/>
        <end position="911"/>
    </location>
</feature>
<dbReference type="SUPFAM" id="SSF103473">
    <property type="entry name" value="MFS general substrate transporter"/>
    <property type="match status" value="1"/>
</dbReference>
<feature type="domain" description="Major facilitator superfamily (MFS) profile" evidence="10">
    <location>
        <begin position="1114"/>
        <end position="1573"/>
    </location>
</feature>
<keyword evidence="4" id="KW-0677">Repeat</keyword>
<organism evidence="11 12">
    <name type="scientific">Seiridium cardinale</name>
    <dbReference type="NCBI Taxonomy" id="138064"/>
    <lineage>
        <taxon>Eukaryota</taxon>
        <taxon>Fungi</taxon>
        <taxon>Dikarya</taxon>
        <taxon>Ascomycota</taxon>
        <taxon>Pezizomycotina</taxon>
        <taxon>Sordariomycetes</taxon>
        <taxon>Xylariomycetidae</taxon>
        <taxon>Amphisphaeriales</taxon>
        <taxon>Sporocadaceae</taxon>
        <taxon>Seiridium</taxon>
    </lineage>
</organism>
<feature type="transmembrane region" description="Helical" evidence="9">
    <location>
        <begin position="1239"/>
        <end position="1265"/>
    </location>
</feature>
<feature type="compositionally biased region" description="Polar residues" evidence="8">
    <location>
        <begin position="16"/>
        <end position="28"/>
    </location>
</feature>
<dbReference type="InterPro" id="IPR036259">
    <property type="entry name" value="MFS_trans_sf"/>
</dbReference>
<feature type="region of interest" description="Disordered" evidence="8">
    <location>
        <begin position="1574"/>
        <end position="1606"/>
    </location>
</feature>
<feature type="transmembrane region" description="Helical" evidence="9">
    <location>
        <begin position="1509"/>
        <end position="1530"/>
    </location>
</feature>
<feature type="transmembrane region" description="Helical" evidence="9">
    <location>
        <begin position="1311"/>
        <end position="1332"/>
    </location>
</feature>
<comment type="subcellular location">
    <subcellularLocation>
        <location evidence="1">Membrane</location>
        <topology evidence="1">Multi-pass membrane protein</topology>
    </subcellularLocation>
</comment>
<keyword evidence="2 7" id="KW-0853">WD repeat</keyword>
<dbReference type="Proteomes" id="UP001465668">
    <property type="component" value="Unassembled WGS sequence"/>
</dbReference>
<feature type="compositionally biased region" description="Low complexity" evidence="8">
    <location>
        <begin position="1051"/>
        <end position="1067"/>
    </location>
</feature>
<dbReference type="Pfam" id="PF25171">
    <property type="entry name" value="Beta-prop_WDR36-Utp21_1st"/>
    <property type="match status" value="1"/>
</dbReference>
<feature type="transmembrane region" description="Helical" evidence="9">
    <location>
        <begin position="1469"/>
        <end position="1488"/>
    </location>
</feature>
<feature type="transmembrane region" description="Helical" evidence="9">
    <location>
        <begin position="1338"/>
        <end position="1360"/>
    </location>
</feature>
<dbReference type="PROSITE" id="PS00678">
    <property type="entry name" value="WD_REPEATS_1"/>
    <property type="match status" value="1"/>
</dbReference>
<dbReference type="InterPro" id="IPR011044">
    <property type="entry name" value="Quino_amine_DH_bsu"/>
</dbReference>
<evidence type="ECO:0000256" key="8">
    <source>
        <dbReference type="SAM" id="MobiDB-lite"/>
    </source>
</evidence>
<dbReference type="PROSITE" id="PS00216">
    <property type="entry name" value="SUGAR_TRANSPORT_1"/>
    <property type="match status" value="1"/>
</dbReference>
<dbReference type="EMBL" id="JARVKM010000016">
    <property type="protein sequence ID" value="KAK9778357.1"/>
    <property type="molecule type" value="Genomic_DNA"/>
</dbReference>
<evidence type="ECO:0000256" key="5">
    <source>
        <dbReference type="ARBA" id="ARBA00022989"/>
    </source>
</evidence>
<keyword evidence="12" id="KW-1185">Reference proteome</keyword>
<evidence type="ECO:0000313" key="11">
    <source>
        <dbReference type="EMBL" id="KAK9778357.1"/>
    </source>
</evidence>
<gene>
    <name evidence="11" type="ORF">SCAR479_04759</name>
</gene>
<dbReference type="Pfam" id="PF07690">
    <property type="entry name" value="MFS_1"/>
    <property type="match status" value="1"/>
</dbReference>
<feature type="transmembrane region" description="Helical" evidence="9">
    <location>
        <begin position="1410"/>
        <end position="1432"/>
    </location>
</feature>